<keyword evidence="1" id="KW-0808">Transferase</keyword>
<proteinExistence type="predicted"/>
<dbReference type="InterPro" id="IPR049180">
    <property type="entry name" value="MdcG_C"/>
</dbReference>
<dbReference type="Pfam" id="PF20866">
    <property type="entry name" value="MdcG_N"/>
    <property type="match status" value="1"/>
</dbReference>
<keyword evidence="6" id="KW-1185">Reference proteome</keyword>
<protein>
    <submittedName>
        <fullName evidence="5">Malonate decarboxylase holo-[acyl-carrier-protein] synthase</fullName>
    </submittedName>
</protein>
<evidence type="ECO:0000313" key="6">
    <source>
        <dbReference type="Proteomes" id="UP000186609"/>
    </source>
</evidence>
<reference evidence="5 6" key="1">
    <citation type="submission" date="2017-01" db="EMBL/GenBank/DDBJ databases">
        <authorList>
            <person name="Mah S.A."/>
            <person name="Swanson W.J."/>
            <person name="Moy G.W."/>
            <person name="Vacquier V.D."/>
        </authorList>
    </citation>
    <scope>NUCLEOTIDE SEQUENCE [LARGE SCALE GENOMIC DNA]</scope>
    <source>
        <strain evidence="5 6">DCY110</strain>
    </source>
</reference>
<accession>A0A1P8JUW3</accession>
<dbReference type="Pfam" id="PF10620">
    <property type="entry name" value="MdcG"/>
    <property type="match status" value="1"/>
</dbReference>
<evidence type="ECO:0000313" key="5">
    <source>
        <dbReference type="EMBL" id="APW37549.1"/>
    </source>
</evidence>
<dbReference type="STRING" id="1842727.RD110_10430"/>
<dbReference type="NCBIfam" id="TIGR03135">
    <property type="entry name" value="malonate_mdcG"/>
    <property type="match status" value="1"/>
</dbReference>
<dbReference type="EMBL" id="CP019236">
    <property type="protein sequence ID" value="APW37549.1"/>
    <property type="molecule type" value="Genomic_DNA"/>
</dbReference>
<evidence type="ECO:0000259" key="3">
    <source>
        <dbReference type="Pfam" id="PF10620"/>
    </source>
</evidence>
<dbReference type="InterPro" id="IPR048903">
    <property type="entry name" value="MdcG_N"/>
</dbReference>
<evidence type="ECO:0000256" key="2">
    <source>
        <dbReference type="ARBA" id="ARBA00022695"/>
    </source>
</evidence>
<dbReference type="GO" id="GO:0016779">
    <property type="term" value="F:nucleotidyltransferase activity"/>
    <property type="evidence" value="ECO:0007669"/>
    <property type="project" value="UniProtKB-KW"/>
</dbReference>
<sequence>MSAVLQLERNSLVWPTPAGWDALRTQALQDATTQAIVGHWHGERLPLVVSRQPPGRARDLIALGLPAPLQWNRRRLAFALPAAQLAYSGRFPRLAEAAAHHRWRRAALALEHALGEALGHGTGAVQVYGSYGWQCLTGLRYLREGSDLDLRIAVPDVAAAAAVVDLLAAQRLPCRIDGELVFPDGQAVAWREMAQLFEGEVCQVLSKRLDGIALVGLADLQPCAATAVAA</sequence>
<evidence type="ECO:0000259" key="4">
    <source>
        <dbReference type="Pfam" id="PF20866"/>
    </source>
</evidence>
<dbReference type="KEGG" id="rhy:RD110_10430"/>
<dbReference type="AlphaFoldDB" id="A0A1P8JUW3"/>
<name>A0A1P8JUW3_9BURK</name>
<organism evidence="5 6">
    <name type="scientific">Rhodoferax koreensis</name>
    <dbReference type="NCBI Taxonomy" id="1842727"/>
    <lineage>
        <taxon>Bacteria</taxon>
        <taxon>Pseudomonadati</taxon>
        <taxon>Pseudomonadota</taxon>
        <taxon>Betaproteobacteria</taxon>
        <taxon>Burkholderiales</taxon>
        <taxon>Comamonadaceae</taxon>
        <taxon>Rhodoferax</taxon>
    </lineage>
</organism>
<dbReference type="Proteomes" id="UP000186609">
    <property type="component" value="Chromosome"/>
</dbReference>
<dbReference type="InterPro" id="IPR017557">
    <property type="entry name" value="Holo-ACP_synthase"/>
</dbReference>
<feature type="domain" description="Phosphoribosyl-dephospho-CoA transferase MdcG C-terminal" evidence="3">
    <location>
        <begin position="98"/>
        <end position="215"/>
    </location>
</feature>
<feature type="domain" description="Phosphoribosyl-dephospho-CoA transferase MdcG N-terminal" evidence="4">
    <location>
        <begin position="9"/>
        <end position="85"/>
    </location>
</feature>
<keyword evidence="2" id="KW-0548">Nucleotidyltransferase</keyword>
<evidence type="ECO:0000256" key="1">
    <source>
        <dbReference type="ARBA" id="ARBA00022679"/>
    </source>
</evidence>
<gene>
    <name evidence="5" type="ORF">RD110_10430</name>
</gene>